<evidence type="ECO:0000256" key="3">
    <source>
        <dbReference type="ARBA" id="ARBA00022840"/>
    </source>
</evidence>
<dbReference type="STRING" id="220714.SAMN05660469_0190"/>
<dbReference type="EMBL" id="DF968063">
    <property type="protein sequence ID" value="GAP02239.1"/>
    <property type="molecule type" value="Genomic_DNA"/>
</dbReference>
<dbReference type="SUPFAM" id="SSF52540">
    <property type="entry name" value="P-loop containing nucleoside triphosphate hydrolases"/>
    <property type="match status" value="1"/>
</dbReference>
<keyword evidence="1" id="KW-0813">Transport</keyword>
<dbReference type="CDD" id="cd03230">
    <property type="entry name" value="ABC_DR_subfamily_A"/>
    <property type="match status" value="1"/>
</dbReference>
<sequence length="236" mass="26128">MGLSITNLYGGYAGQDVLKDVSFTVTNGQIVALIGLNGAGKSTTLKHVIGERPVLQGSIKLNDVDLNQQPAEFKQQLAYVPEQPILYPELTLAEHLHLMLASHGFDDQDHWQKVMALLQTFRLTDKLHWLPQNFSKGMQQKVMLVSAFALEAPLMVIDEPFIGLDVLAQKSLVQLMRDRAQAGGAILLTTHLVTAAVDYVDQFVLLDRGKVVDQASPATLAERHQLNLSEMDELFE</sequence>
<keyword evidence="2" id="KW-0547">Nucleotide-binding</keyword>
<name>A0A3F3H5G2_9LACO</name>
<accession>A0A3F3H5G2</accession>
<dbReference type="InterPro" id="IPR017871">
    <property type="entry name" value="ABC_transporter-like_CS"/>
</dbReference>
<feature type="domain" description="ABC transporter" evidence="4">
    <location>
        <begin position="3"/>
        <end position="233"/>
    </location>
</feature>
<dbReference type="OrthoDB" id="9804819at2"/>
<dbReference type="AlphaFoldDB" id="A0A3F3H5G2"/>
<reference evidence="5 6" key="1">
    <citation type="journal article" date="2015" name="BMC Genomics">
        <title>Comparative genomics of Fructobacillus spp. and Leuconostoc spp. reveals niche-specific evolution of Fructobacillus spp.</title>
        <authorList>
            <person name="Endo A."/>
            <person name="Tanizawa Y."/>
            <person name="Tanaka N."/>
            <person name="Maeno S."/>
            <person name="Kumar H."/>
            <person name="Shiwa Y."/>
            <person name="Okada S."/>
            <person name="Yoshikawa H."/>
            <person name="Dicks L."/>
            <person name="Nakagawa J."/>
            <person name="Arita M."/>
        </authorList>
    </citation>
    <scope>NUCLEOTIDE SEQUENCE [LARGE SCALE GENOMIC DNA]</scope>
    <source>
        <strain evidence="5 6">DSM 15468</strain>
    </source>
</reference>
<dbReference type="Gene3D" id="3.40.50.300">
    <property type="entry name" value="P-loop containing nucleotide triphosphate hydrolases"/>
    <property type="match status" value="1"/>
</dbReference>
<keyword evidence="3" id="KW-0067">ATP-binding</keyword>
<dbReference type="PANTHER" id="PTHR42939:SF5">
    <property type="entry name" value="ABC-TYPE TRANSPORTER ATP-BINDING PROTEIN ECSA"/>
    <property type="match status" value="1"/>
</dbReference>
<proteinExistence type="predicted"/>
<dbReference type="Proteomes" id="UP000061227">
    <property type="component" value="Unassembled WGS sequence"/>
</dbReference>
<keyword evidence="6" id="KW-1185">Reference proteome</keyword>
<protein>
    <submittedName>
        <fullName evidence="5">Multidrug ABC transporter ATPase</fullName>
    </submittedName>
</protein>
<gene>
    <name evidence="5" type="ORF">FPFC_011180</name>
</gene>
<evidence type="ECO:0000256" key="1">
    <source>
        <dbReference type="ARBA" id="ARBA00022448"/>
    </source>
</evidence>
<dbReference type="GO" id="GO:0016887">
    <property type="term" value="F:ATP hydrolysis activity"/>
    <property type="evidence" value="ECO:0007669"/>
    <property type="project" value="InterPro"/>
</dbReference>
<evidence type="ECO:0000313" key="5">
    <source>
        <dbReference type="EMBL" id="GAP02239.1"/>
    </source>
</evidence>
<evidence type="ECO:0000259" key="4">
    <source>
        <dbReference type="PROSITE" id="PS50893"/>
    </source>
</evidence>
<dbReference type="PANTHER" id="PTHR42939">
    <property type="entry name" value="ABC TRANSPORTER ATP-BINDING PROTEIN ALBC-RELATED"/>
    <property type="match status" value="1"/>
</dbReference>
<organism evidence="5 6">
    <name type="scientific">Fructobacillus pseudoficulneus</name>
    <dbReference type="NCBI Taxonomy" id="220714"/>
    <lineage>
        <taxon>Bacteria</taxon>
        <taxon>Bacillati</taxon>
        <taxon>Bacillota</taxon>
        <taxon>Bacilli</taxon>
        <taxon>Lactobacillales</taxon>
        <taxon>Lactobacillaceae</taxon>
        <taxon>Fructobacillus</taxon>
    </lineage>
</organism>
<dbReference type="SMART" id="SM00382">
    <property type="entry name" value="AAA"/>
    <property type="match status" value="1"/>
</dbReference>
<evidence type="ECO:0000313" key="6">
    <source>
        <dbReference type="Proteomes" id="UP000061227"/>
    </source>
</evidence>
<dbReference type="PROSITE" id="PS00211">
    <property type="entry name" value="ABC_TRANSPORTER_1"/>
    <property type="match status" value="1"/>
</dbReference>
<dbReference type="PROSITE" id="PS50893">
    <property type="entry name" value="ABC_TRANSPORTER_2"/>
    <property type="match status" value="1"/>
</dbReference>
<dbReference type="Pfam" id="PF00005">
    <property type="entry name" value="ABC_tran"/>
    <property type="match status" value="1"/>
</dbReference>
<dbReference type="InterPro" id="IPR003439">
    <property type="entry name" value="ABC_transporter-like_ATP-bd"/>
</dbReference>
<dbReference type="GO" id="GO:0005524">
    <property type="term" value="F:ATP binding"/>
    <property type="evidence" value="ECO:0007669"/>
    <property type="project" value="UniProtKB-KW"/>
</dbReference>
<dbReference type="InterPro" id="IPR027417">
    <property type="entry name" value="P-loop_NTPase"/>
</dbReference>
<dbReference type="InterPro" id="IPR003593">
    <property type="entry name" value="AAA+_ATPase"/>
</dbReference>
<dbReference type="RefSeq" id="WP_059375505.1">
    <property type="nucleotide sequence ID" value="NZ_DF968063.1"/>
</dbReference>
<dbReference type="InterPro" id="IPR051782">
    <property type="entry name" value="ABC_Transporter_VariousFunc"/>
</dbReference>
<evidence type="ECO:0000256" key="2">
    <source>
        <dbReference type="ARBA" id="ARBA00022741"/>
    </source>
</evidence>